<dbReference type="EMBL" id="VFPQ01000001">
    <property type="protein sequence ID" value="TQM74552.1"/>
    <property type="molecule type" value="Genomic_DNA"/>
</dbReference>
<dbReference type="InterPro" id="IPR032808">
    <property type="entry name" value="DoxX"/>
</dbReference>
<dbReference type="GO" id="GO:0005886">
    <property type="term" value="C:plasma membrane"/>
    <property type="evidence" value="ECO:0007669"/>
    <property type="project" value="UniProtKB-SubCell"/>
</dbReference>
<evidence type="ECO:0000256" key="8">
    <source>
        <dbReference type="SAM" id="Phobius"/>
    </source>
</evidence>
<proteinExistence type="inferred from homology"/>
<reference evidence="9 10" key="1">
    <citation type="submission" date="2019-06" db="EMBL/GenBank/DDBJ databases">
        <title>Sequencing the genomes of 1000 actinobacteria strains.</title>
        <authorList>
            <person name="Klenk H.-P."/>
        </authorList>
    </citation>
    <scope>NUCLEOTIDE SEQUENCE [LARGE SCALE GENOMIC DNA]</scope>
    <source>
        <strain evidence="9 10">DSM 43186</strain>
    </source>
</reference>
<feature type="transmembrane region" description="Helical" evidence="8">
    <location>
        <begin position="63"/>
        <end position="88"/>
    </location>
</feature>
<evidence type="ECO:0000313" key="9">
    <source>
        <dbReference type="EMBL" id="TQM74552.1"/>
    </source>
</evidence>
<evidence type="ECO:0000256" key="1">
    <source>
        <dbReference type="ARBA" id="ARBA00004651"/>
    </source>
</evidence>
<evidence type="ECO:0000256" key="3">
    <source>
        <dbReference type="ARBA" id="ARBA00022475"/>
    </source>
</evidence>
<evidence type="ECO:0000256" key="7">
    <source>
        <dbReference type="SAM" id="MobiDB-lite"/>
    </source>
</evidence>
<feature type="compositionally biased region" description="Low complexity" evidence="7">
    <location>
        <begin position="231"/>
        <end position="249"/>
    </location>
</feature>
<comment type="similarity">
    <text evidence="2">Belongs to the DoxX family.</text>
</comment>
<feature type="compositionally biased region" description="Basic and acidic residues" evidence="7">
    <location>
        <begin position="185"/>
        <end position="198"/>
    </location>
</feature>
<feature type="compositionally biased region" description="Polar residues" evidence="7">
    <location>
        <begin position="173"/>
        <end position="182"/>
    </location>
</feature>
<evidence type="ECO:0000256" key="4">
    <source>
        <dbReference type="ARBA" id="ARBA00022692"/>
    </source>
</evidence>
<organism evidence="9 10">
    <name type="scientific">Thermopolyspora flexuosa</name>
    <dbReference type="NCBI Taxonomy" id="103836"/>
    <lineage>
        <taxon>Bacteria</taxon>
        <taxon>Bacillati</taxon>
        <taxon>Actinomycetota</taxon>
        <taxon>Actinomycetes</taxon>
        <taxon>Streptosporangiales</taxon>
        <taxon>Streptosporangiaceae</taxon>
        <taxon>Thermopolyspora</taxon>
    </lineage>
</organism>
<dbReference type="PANTHER" id="PTHR33452">
    <property type="entry name" value="OXIDOREDUCTASE CATD-RELATED"/>
    <property type="match status" value="1"/>
</dbReference>
<evidence type="ECO:0000256" key="5">
    <source>
        <dbReference type="ARBA" id="ARBA00022989"/>
    </source>
</evidence>
<gene>
    <name evidence="9" type="ORF">FHX40_1230</name>
</gene>
<dbReference type="InterPro" id="IPR051907">
    <property type="entry name" value="DoxX-like_oxidoreductase"/>
</dbReference>
<keyword evidence="10" id="KW-1185">Reference proteome</keyword>
<comment type="caution">
    <text evidence="9">The sequence shown here is derived from an EMBL/GenBank/DDBJ whole genome shotgun (WGS) entry which is preliminary data.</text>
</comment>
<keyword evidence="3" id="KW-1003">Cell membrane</keyword>
<accession>A0A543IVE9</accession>
<comment type="subcellular location">
    <subcellularLocation>
        <location evidence="1">Cell membrane</location>
        <topology evidence="1">Multi-pass membrane protein</topology>
    </subcellularLocation>
</comment>
<protein>
    <submittedName>
        <fullName evidence="9">Putative oxidoreductase</fullName>
    </submittedName>
</protein>
<name>A0A543IVE9_9ACTN</name>
<keyword evidence="5 8" id="KW-1133">Transmembrane helix</keyword>
<keyword evidence="6 8" id="KW-0472">Membrane</keyword>
<evidence type="ECO:0000313" key="10">
    <source>
        <dbReference type="Proteomes" id="UP000319213"/>
    </source>
</evidence>
<evidence type="ECO:0000256" key="2">
    <source>
        <dbReference type="ARBA" id="ARBA00006679"/>
    </source>
</evidence>
<dbReference type="Pfam" id="PF07681">
    <property type="entry name" value="DoxX"/>
    <property type="match status" value="1"/>
</dbReference>
<dbReference type="RefSeq" id="WP_142258710.1">
    <property type="nucleotide sequence ID" value="NZ_BMPV01000003.1"/>
</dbReference>
<feature type="region of interest" description="Disordered" evidence="7">
    <location>
        <begin position="159"/>
        <end position="260"/>
    </location>
</feature>
<dbReference type="PANTHER" id="PTHR33452:SF1">
    <property type="entry name" value="INNER MEMBRANE PROTEIN YPHA-RELATED"/>
    <property type="match status" value="1"/>
</dbReference>
<keyword evidence="4 8" id="KW-0812">Transmembrane</keyword>
<feature type="transmembrane region" description="Helical" evidence="8">
    <location>
        <begin position="100"/>
        <end position="123"/>
    </location>
</feature>
<sequence length="260" mass="26296">MFHDAAVLVARAGIGGIFFANGWQKLEAGLNATTEEFARIDAPLPYAWAAVTMLVELLGGAMVVAGFAVPVCGILLFVEALAVFALAAGDPARPLTGASANLVVALCAGSLLLAVVGAGRISVDHMVVIKRRDTGREEEPALDPEAEADEVLAALRGPRQASGEIPAGPEQAGTGSAESGPSATRKADGDADPQDKGASEGATQPIRARKGRQRRADAGTAEGAEKEDGGTETTGKTTAGKGTTAKGDTLVAGRKENPSG</sequence>
<dbReference type="OrthoDB" id="1122432at2"/>
<dbReference type="AlphaFoldDB" id="A0A543IVE9"/>
<evidence type="ECO:0000256" key="6">
    <source>
        <dbReference type="ARBA" id="ARBA00023136"/>
    </source>
</evidence>
<dbReference type="Proteomes" id="UP000319213">
    <property type="component" value="Unassembled WGS sequence"/>
</dbReference>